<comment type="caution">
    <text evidence="13">Lacks conserved residue(s) required for the propagation of feature annotation.</text>
</comment>
<keyword evidence="6 13" id="KW-0560">Oxidoreductase</keyword>
<comment type="caution">
    <text evidence="16">The sequence shown here is derived from an EMBL/GenBank/DDBJ whole genome shotgun (WGS) entry which is preliminary data.</text>
</comment>
<evidence type="ECO:0000256" key="10">
    <source>
        <dbReference type="ARBA" id="ARBA00038983"/>
    </source>
</evidence>
<feature type="binding site" evidence="13">
    <location>
        <position position="45"/>
    </location>
    <ligand>
        <name>NAD(+)</name>
        <dbReference type="ChEBI" id="CHEBI:57540"/>
    </ligand>
</feature>
<evidence type="ECO:0000256" key="12">
    <source>
        <dbReference type="ARBA" id="ARBA00049396"/>
    </source>
</evidence>
<evidence type="ECO:0000259" key="15">
    <source>
        <dbReference type="Pfam" id="PF05173"/>
    </source>
</evidence>
<evidence type="ECO:0000313" key="17">
    <source>
        <dbReference type="Proteomes" id="UP001500620"/>
    </source>
</evidence>
<dbReference type="Gene3D" id="3.30.360.10">
    <property type="entry name" value="Dihydrodipicolinate Reductase, domain 2"/>
    <property type="match status" value="1"/>
</dbReference>
<dbReference type="PANTHER" id="PTHR20836:SF0">
    <property type="entry name" value="4-HYDROXY-TETRAHYDRODIPICOLINATE REDUCTASE 1, CHLOROPLASTIC-RELATED"/>
    <property type="match status" value="1"/>
</dbReference>
<feature type="binding site" evidence="13">
    <location>
        <begin position="105"/>
        <end position="108"/>
    </location>
    <ligand>
        <name>NAD(+)</name>
        <dbReference type="ChEBI" id="CHEBI:57540"/>
    </ligand>
</feature>
<dbReference type="HAMAP" id="MF_00102">
    <property type="entry name" value="DapB"/>
    <property type="match status" value="1"/>
</dbReference>
<comment type="pathway">
    <text evidence="9 13">Amino-acid biosynthesis; L-lysine biosynthesis via DAP pathway; (S)-tetrahydrodipicolinate from L-aspartate: step 4/4.</text>
</comment>
<dbReference type="PANTHER" id="PTHR20836">
    <property type="entry name" value="DIHYDRODIPICOLINATE REDUCTASE"/>
    <property type="match status" value="1"/>
</dbReference>
<keyword evidence="17" id="KW-1185">Reference proteome</keyword>
<evidence type="ECO:0000256" key="9">
    <source>
        <dbReference type="ARBA" id="ARBA00037922"/>
    </source>
</evidence>
<feature type="binding site" evidence="13">
    <location>
        <position position="136"/>
    </location>
    <ligand>
        <name>(S)-2,3,4,5-tetrahydrodipicolinate</name>
        <dbReference type="ChEBI" id="CHEBI:16845"/>
    </ligand>
</feature>
<keyword evidence="4 13" id="KW-0521">NADP</keyword>
<dbReference type="PROSITE" id="PS01298">
    <property type="entry name" value="DAPB"/>
    <property type="match status" value="1"/>
</dbReference>
<comment type="caution">
    <text evidence="13">Was originally thought to be a dihydrodipicolinate reductase (DHDPR), catalyzing the conversion of dihydrodipicolinate to tetrahydrodipicolinate. However, it was shown in E.coli that the substrate of the enzymatic reaction is not dihydrodipicolinate (DHDP) but in fact (2S,4S)-4-hydroxy-2,3,4,5-tetrahydrodipicolinic acid (HTPA), the product released by the DapA-catalyzed reaction.</text>
</comment>
<feature type="domain" description="Dihydrodipicolinate reductase C-terminal" evidence="15">
    <location>
        <begin position="111"/>
        <end position="210"/>
    </location>
</feature>
<keyword evidence="8 13" id="KW-0457">Lysine biosynthesis</keyword>
<feature type="domain" description="Dihydrodipicolinate reductase N-terminal" evidence="14">
    <location>
        <begin position="49"/>
        <end position="108"/>
    </location>
</feature>
<comment type="subcellular location">
    <subcellularLocation>
        <location evidence="13">Cytoplasm</location>
    </subcellularLocation>
</comment>
<dbReference type="PIRSF" id="PIRSF000161">
    <property type="entry name" value="DHPR"/>
    <property type="match status" value="1"/>
</dbReference>
<evidence type="ECO:0000256" key="2">
    <source>
        <dbReference type="ARBA" id="ARBA00022490"/>
    </source>
</evidence>
<feature type="domain" description="Dihydrodipicolinate reductase N-terminal" evidence="14">
    <location>
        <begin position="14"/>
        <end position="46"/>
    </location>
</feature>
<feature type="active site" description="Proton donor/acceptor" evidence="13">
    <location>
        <position position="135"/>
    </location>
</feature>
<dbReference type="SUPFAM" id="SSF51735">
    <property type="entry name" value="NAD(P)-binding Rossmann-fold domains"/>
    <property type="match status" value="1"/>
</dbReference>
<dbReference type="InterPro" id="IPR000846">
    <property type="entry name" value="DapB_N"/>
</dbReference>
<feature type="active site" description="Proton donor" evidence="13">
    <location>
        <position position="139"/>
    </location>
</feature>
<keyword evidence="3 13" id="KW-0028">Amino-acid biosynthesis</keyword>
<dbReference type="SUPFAM" id="SSF55347">
    <property type="entry name" value="Glyceraldehyde-3-phosphate dehydrogenase-like, C-terminal domain"/>
    <property type="match status" value="1"/>
</dbReference>
<accession>A0ABP8DMH5</accession>
<reference evidence="17" key="1">
    <citation type="journal article" date="2019" name="Int. J. Syst. Evol. Microbiol.">
        <title>The Global Catalogue of Microorganisms (GCM) 10K type strain sequencing project: providing services to taxonomists for standard genome sequencing and annotation.</title>
        <authorList>
            <consortium name="The Broad Institute Genomics Platform"/>
            <consortium name="The Broad Institute Genome Sequencing Center for Infectious Disease"/>
            <person name="Wu L."/>
            <person name="Ma J."/>
        </authorList>
    </citation>
    <scope>NUCLEOTIDE SEQUENCE [LARGE SCALE GENOMIC DNA]</scope>
    <source>
        <strain evidence="17">JCM 17441</strain>
    </source>
</reference>
<keyword evidence="5 13" id="KW-0220">Diaminopimelate biosynthesis</keyword>
<comment type="subunit">
    <text evidence="13">Homotetramer.</text>
</comment>
<keyword evidence="2 13" id="KW-0963">Cytoplasm</keyword>
<dbReference type="Pfam" id="PF05173">
    <property type="entry name" value="DapB_C"/>
    <property type="match status" value="1"/>
</dbReference>
<dbReference type="CDD" id="cd02274">
    <property type="entry name" value="DHDPR_N"/>
    <property type="match status" value="1"/>
</dbReference>
<comment type="similarity">
    <text evidence="1 13">Belongs to the DapB family.</text>
</comment>
<feature type="binding site" evidence="13">
    <location>
        <begin position="145"/>
        <end position="146"/>
    </location>
    <ligand>
        <name>(S)-2,3,4,5-tetrahydrodipicolinate</name>
        <dbReference type="ChEBI" id="CHEBI:16845"/>
    </ligand>
</feature>
<proteinExistence type="inferred from homology"/>
<sequence>MCTEGRGGYVGPVMNVGVLGARGRVGRLVCEAVEAAADLDLVDAEDPSAAVVVDFTRHDVVMGNLRRCIERGVHVVVGTSGFDRARLDEVASWLADRPGQGVVIAPSFALGAVLMMEFAARAARYYPSAEIVEMHHAQKLDAPSGTALRTADLVRDPRVHSVRANGLLAHQEVLFGGDGERLTLRHDSIDRSSFIPGVLLAIRAIPARPGLTVGLGRLI</sequence>
<dbReference type="EMBL" id="BAABAT010000036">
    <property type="protein sequence ID" value="GAA4259627.1"/>
    <property type="molecule type" value="Genomic_DNA"/>
</dbReference>
<evidence type="ECO:0000256" key="6">
    <source>
        <dbReference type="ARBA" id="ARBA00023002"/>
    </source>
</evidence>
<gene>
    <name evidence="16" type="primary">dapB_2</name>
    <name evidence="13" type="synonym">dapB</name>
    <name evidence="16" type="ORF">GCM10022255_084990</name>
</gene>
<dbReference type="InterPro" id="IPR023940">
    <property type="entry name" value="DHDPR_bac"/>
</dbReference>
<evidence type="ECO:0000256" key="7">
    <source>
        <dbReference type="ARBA" id="ARBA00023027"/>
    </source>
</evidence>
<dbReference type="Gene3D" id="3.40.50.720">
    <property type="entry name" value="NAD(P)-binding Rossmann-like Domain"/>
    <property type="match status" value="1"/>
</dbReference>
<dbReference type="Proteomes" id="UP001500620">
    <property type="component" value="Unassembled WGS sequence"/>
</dbReference>
<evidence type="ECO:0000256" key="8">
    <source>
        <dbReference type="ARBA" id="ARBA00023154"/>
    </source>
</evidence>
<evidence type="ECO:0000256" key="13">
    <source>
        <dbReference type="HAMAP-Rule" id="MF_00102"/>
    </source>
</evidence>
<protein>
    <recommendedName>
        <fullName evidence="10 13">4-hydroxy-tetrahydrodipicolinate reductase</fullName>
        <shortName evidence="13">HTPA reductase</shortName>
        <ecNumber evidence="10 13">1.17.1.8</ecNumber>
    </recommendedName>
</protein>
<comment type="catalytic activity">
    <reaction evidence="11 13">
        <text>(S)-2,3,4,5-tetrahydrodipicolinate + NADP(+) + H2O = (2S,4S)-4-hydroxy-2,3,4,5-tetrahydrodipicolinate + NADPH + H(+)</text>
        <dbReference type="Rhea" id="RHEA:35331"/>
        <dbReference type="ChEBI" id="CHEBI:15377"/>
        <dbReference type="ChEBI" id="CHEBI:15378"/>
        <dbReference type="ChEBI" id="CHEBI:16845"/>
        <dbReference type="ChEBI" id="CHEBI:57783"/>
        <dbReference type="ChEBI" id="CHEBI:58349"/>
        <dbReference type="ChEBI" id="CHEBI:67139"/>
        <dbReference type="EC" id="1.17.1.8"/>
    </reaction>
</comment>
<evidence type="ECO:0000256" key="11">
    <source>
        <dbReference type="ARBA" id="ARBA00049080"/>
    </source>
</evidence>
<organism evidence="16 17">
    <name type="scientific">Dactylosporangium darangshiense</name>
    <dbReference type="NCBI Taxonomy" id="579108"/>
    <lineage>
        <taxon>Bacteria</taxon>
        <taxon>Bacillati</taxon>
        <taxon>Actinomycetota</taxon>
        <taxon>Actinomycetes</taxon>
        <taxon>Micromonosporales</taxon>
        <taxon>Micromonosporaceae</taxon>
        <taxon>Dactylosporangium</taxon>
    </lineage>
</organism>
<comment type="function">
    <text evidence="13">Catalyzes the conversion of 4-hydroxy-tetrahydrodipicolinate (HTPA) to tetrahydrodipicolinate.</text>
</comment>
<dbReference type="InterPro" id="IPR022664">
    <property type="entry name" value="DapB_N_CS"/>
</dbReference>
<evidence type="ECO:0000256" key="5">
    <source>
        <dbReference type="ARBA" id="ARBA00022915"/>
    </source>
</evidence>
<evidence type="ECO:0000259" key="14">
    <source>
        <dbReference type="Pfam" id="PF01113"/>
    </source>
</evidence>
<comment type="catalytic activity">
    <reaction evidence="12 13">
        <text>(S)-2,3,4,5-tetrahydrodipicolinate + NAD(+) + H2O = (2S,4S)-4-hydroxy-2,3,4,5-tetrahydrodipicolinate + NADH + H(+)</text>
        <dbReference type="Rhea" id="RHEA:35323"/>
        <dbReference type="ChEBI" id="CHEBI:15377"/>
        <dbReference type="ChEBI" id="CHEBI:15378"/>
        <dbReference type="ChEBI" id="CHEBI:16845"/>
        <dbReference type="ChEBI" id="CHEBI:57540"/>
        <dbReference type="ChEBI" id="CHEBI:57945"/>
        <dbReference type="ChEBI" id="CHEBI:67139"/>
        <dbReference type="EC" id="1.17.1.8"/>
    </reaction>
</comment>
<dbReference type="InterPro" id="IPR022663">
    <property type="entry name" value="DapB_C"/>
</dbReference>
<dbReference type="EC" id="1.17.1.8" evidence="10 13"/>
<evidence type="ECO:0000313" key="16">
    <source>
        <dbReference type="EMBL" id="GAA4259627.1"/>
    </source>
</evidence>
<evidence type="ECO:0000256" key="4">
    <source>
        <dbReference type="ARBA" id="ARBA00022857"/>
    </source>
</evidence>
<name>A0ABP8DMH5_9ACTN</name>
<dbReference type="InterPro" id="IPR036291">
    <property type="entry name" value="NAD(P)-bd_dom_sf"/>
</dbReference>
<evidence type="ECO:0000256" key="1">
    <source>
        <dbReference type="ARBA" id="ARBA00006642"/>
    </source>
</evidence>
<keyword evidence="7 13" id="KW-0520">NAD</keyword>
<feature type="binding site" evidence="13">
    <location>
        <begin position="78"/>
        <end position="80"/>
    </location>
    <ligand>
        <name>NAD(+)</name>
        <dbReference type="ChEBI" id="CHEBI:57540"/>
    </ligand>
</feature>
<feature type="binding site" evidence="13">
    <location>
        <begin position="20"/>
        <end position="25"/>
    </location>
    <ligand>
        <name>NAD(+)</name>
        <dbReference type="ChEBI" id="CHEBI:57540"/>
    </ligand>
</feature>
<evidence type="ECO:0000256" key="3">
    <source>
        <dbReference type="ARBA" id="ARBA00022605"/>
    </source>
</evidence>
<dbReference type="Pfam" id="PF01113">
    <property type="entry name" value="DapB_N"/>
    <property type="match status" value="2"/>
</dbReference>